<keyword evidence="7" id="KW-1185">Reference proteome</keyword>
<evidence type="ECO:0000313" key="7">
    <source>
        <dbReference type="Proteomes" id="UP001259832"/>
    </source>
</evidence>
<organism evidence="6 7">
    <name type="scientific">Phytophthora citrophthora</name>
    <dbReference type="NCBI Taxonomy" id="4793"/>
    <lineage>
        <taxon>Eukaryota</taxon>
        <taxon>Sar</taxon>
        <taxon>Stramenopiles</taxon>
        <taxon>Oomycota</taxon>
        <taxon>Peronosporomycetes</taxon>
        <taxon>Peronosporales</taxon>
        <taxon>Peronosporaceae</taxon>
        <taxon>Phytophthora</taxon>
    </lineage>
</organism>
<protein>
    <recommendedName>
        <fullName evidence="5">RxLR effector protein</fullName>
    </recommendedName>
</protein>
<comment type="similarity">
    <text evidence="2 5">Belongs to the RxLR effector family.</text>
</comment>
<sequence>MQFSYITVIAVAILVTWVDATRPTSGYEQPTNAFTERGRLLGNEDTVNSGKRFLRIHHAKENKIGDNEEERGALDTLRTRANLELWFLKKKMPEYVRHKLQVPPSGGAMFRHANYKYYIEYMERYNKYYRIMKYNS</sequence>
<comment type="caution">
    <text evidence="6">The sequence shown here is derived from an EMBL/GenBank/DDBJ whole genome shotgun (WGS) entry which is preliminary data.</text>
</comment>
<evidence type="ECO:0000256" key="2">
    <source>
        <dbReference type="ARBA" id="ARBA00010400"/>
    </source>
</evidence>
<evidence type="ECO:0000256" key="1">
    <source>
        <dbReference type="ARBA" id="ARBA00004613"/>
    </source>
</evidence>
<comment type="function">
    <text evidence="5">Effector that suppresses plant defense responses during pathogen infection.</text>
</comment>
<reference evidence="6" key="1">
    <citation type="submission" date="2023-08" db="EMBL/GenBank/DDBJ databases">
        <title>Reference Genome Resource for the Citrus Pathogen Phytophthora citrophthora.</title>
        <authorList>
            <person name="Moller H."/>
            <person name="Coetzee B."/>
            <person name="Rose L.J."/>
            <person name="Van Niekerk J.M."/>
        </authorList>
    </citation>
    <scope>NUCLEOTIDE SEQUENCE</scope>
    <source>
        <strain evidence="6">STE-U-9442</strain>
    </source>
</reference>
<proteinExistence type="inferred from homology"/>
<comment type="domain">
    <text evidence="5">The RxLR-dEER motif acts to carry the protein into the host cell cytoplasm through binding to cell surface phosphatidylinositol-3-phosphate.</text>
</comment>
<dbReference type="EMBL" id="JASMQC010000002">
    <property type="protein sequence ID" value="KAK1947516.1"/>
    <property type="molecule type" value="Genomic_DNA"/>
</dbReference>
<dbReference type="AlphaFoldDB" id="A0AAD9GZJ4"/>
<feature type="chain" id="PRO_5044959815" description="RxLR effector protein" evidence="5">
    <location>
        <begin position="21"/>
        <end position="136"/>
    </location>
</feature>
<evidence type="ECO:0000256" key="4">
    <source>
        <dbReference type="ARBA" id="ARBA00022729"/>
    </source>
</evidence>
<gene>
    <name evidence="6" type="ORF">P3T76_001526</name>
</gene>
<dbReference type="Proteomes" id="UP001259832">
    <property type="component" value="Unassembled WGS sequence"/>
</dbReference>
<dbReference type="InterPro" id="IPR031825">
    <property type="entry name" value="RXLR"/>
</dbReference>
<keyword evidence="4 5" id="KW-0732">Signal</keyword>
<evidence type="ECO:0000256" key="5">
    <source>
        <dbReference type="RuleBase" id="RU367124"/>
    </source>
</evidence>
<dbReference type="Pfam" id="PF16810">
    <property type="entry name" value="RXLR"/>
    <property type="match status" value="1"/>
</dbReference>
<comment type="subcellular location">
    <subcellularLocation>
        <location evidence="1 5">Secreted</location>
    </subcellularLocation>
</comment>
<evidence type="ECO:0000256" key="3">
    <source>
        <dbReference type="ARBA" id="ARBA00022525"/>
    </source>
</evidence>
<accession>A0AAD9GZJ4</accession>
<keyword evidence="3 5" id="KW-0964">Secreted</keyword>
<feature type="signal peptide" evidence="5">
    <location>
        <begin position="1"/>
        <end position="20"/>
    </location>
</feature>
<evidence type="ECO:0000313" key="6">
    <source>
        <dbReference type="EMBL" id="KAK1947516.1"/>
    </source>
</evidence>
<name>A0AAD9GZJ4_9STRA</name>